<keyword evidence="4" id="KW-1185">Reference proteome</keyword>
<accession>A0A3S0WEY8</accession>
<dbReference type="InterPro" id="IPR001466">
    <property type="entry name" value="Beta-lactam-related"/>
</dbReference>
<organism evidence="3 4">
    <name type="scientific">Lysinibacillus antri</name>
    <dbReference type="NCBI Taxonomy" id="2498145"/>
    <lineage>
        <taxon>Bacteria</taxon>
        <taxon>Bacillati</taxon>
        <taxon>Bacillota</taxon>
        <taxon>Bacilli</taxon>
        <taxon>Bacillales</taxon>
        <taxon>Bacillaceae</taxon>
        <taxon>Lysinibacillus</taxon>
    </lineage>
</organism>
<gene>
    <name evidence="3" type="ORF">EK386_15115</name>
</gene>
<dbReference type="Gene3D" id="3.40.710.10">
    <property type="entry name" value="DD-peptidase/beta-lactamase superfamily"/>
    <property type="match status" value="1"/>
</dbReference>
<dbReference type="Pfam" id="PF00144">
    <property type="entry name" value="Beta-lactamase"/>
    <property type="match status" value="1"/>
</dbReference>
<dbReference type="InterPro" id="IPR012338">
    <property type="entry name" value="Beta-lactam/transpept-like"/>
</dbReference>
<evidence type="ECO:0000313" key="3">
    <source>
        <dbReference type="EMBL" id="RUL49425.1"/>
    </source>
</evidence>
<feature type="transmembrane region" description="Helical" evidence="1">
    <location>
        <begin position="434"/>
        <end position="457"/>
    </location>
</feature>
<feature type="transmembrane region" description="Helical" evidence="1">
    <location>
        <begin position="469"/>
        <end position="492"/>
    </location>
</feature>
<dbReference type="SUPFAM" id="SSF56601">
    <property type="entry name" value="beta-lactamase/transpeptidase-like"/>
    <property type="match status" value="1"/>
</dbReference>
<proteinExistence type="predicted"/>
<dbReference type="PANTHER" id="PTHR46825:SF9">
    <property type="entry name" value="BETA-LACTAMASE-RELATED DOMAIN-CONTAINING PROTEIN"/>
    <property type="match status" value="1"/>
</dbReference>
<dbReference type="EMBL" id="RYYR01000025">
    <property type="protein sequence ID" value="RUL49425.1"/>
    <property type="molecule type" value="Genomic_DNA"/>
</dbReference>
<evidence type="ECO:0000313" key="4">
    <source>
        <dbReference type="Proteomes" id="UP000287910"/>
    </source>
</evidence>
<feature type="domain" description="Beta-lactamase-related" evidence="2">
    <location>
        <begin position="36"/>
        <end position="360"/>
    </location>
</feature>
<dbReference type="InterPro" id="IPR050491">
    <property type="entry name" value="AmpC-like"/>
</dbReference>
<protein>
    <submittedName>
        <fullName evidence="3">Class A beta-lactamase-related serine hydrolase</fullName>
    </submittedName>
</protein>
<dbReference type="PANTHER" id="PTHR46825">
    <property type="entry name" value="D-ALANYL-D-ALANINE-CARBOXYPEPTIDASE/ENDOPEPTIDASE AMPH"/>
    <property type="match status" value="1"/>
</dbReference>
<dbReference type="Proteomes" id="UP000287910">
    <property type="component" value="Unassembled WGS sequence"/>
</dbReference>
<dbReference type="GO" id="GO:0016787">
    <property type="term" value="F:hydrolase activity"/>
    <property type="evidence" value="ECO:0007669"/>
    <property type="project" value="UniProtKB-KW"/>
</dbReference>
<reference evidence="3 4" key="1">
    <citation type="submission" date="2018-12" db="EMBL/GenBank/DDBJ databases">
        <title>Lysinibacillus antri sp. nov., isolated from a cave soil.</title>
        <authorList>
            <person name="Narsing Rao M.P."/>
            <person name="Zhang H."/>
            <person name="Dong Z.-Y."/>
            <person name="Niu X.-K."/>
            <person name="Zhang K."/>
            <person name="Fang B.-Z."/>
            <person name="Kang Y.-Q."/>
            <person name="Xiao M."/>
            <person name="Li W.-J."/>
        </authorList>
    </citation>
    <scope>NUCLEOTIDE SEQUENCE [LARGE SCALE GENOMIC DNA]</scope>
    <source>
        <strain evidence="3 4">SYSU K30002</strain>
    </source>
</reference>
<name>A0A3S0WEY8_9BACI</name>
<comment type="caution">
    <text evidence="3">The sequence shown here is derived from an EMBL/GenBank/DDBJ whole genome shotgun (WGS) entry which is preliminary data.</text>
</comment>
<sequence length="502" mass="56328">MIKRIVILLCMTLLLLSGTLEMYVEAEGKEGKYQHIDSYLQNQMEVQAISGLAYAILQEDKIVHIKAFGKADTDISLTVQTPMKLASVSKSFTSLAIMQLVDQGKIDLDASIKQYIPWYRLENEEAATSITIRHLLNQTSGLPSEVVIGKDLMKRSLEETVRLMKKVDLIHPTGTKFEYSNLNYVSLGLVVEYVTGMQLADYIETQILTPLNMNTSYTSIEEAKKNGLSKDFTSWFGKLLPTKTIMSDMPNFLASGYMVSSVEDMGKYLLMYMNKGTLAGQKLVSEKGIQTLHTPSETAKMYLDDEFFGNYAMGWWQRKVQGTTVIGHSGDLFSAARTDMYIIPEKKIGVVILTNTNTGTFAPGDSHISTDGVISMLLGKEPQVDKTLSFKSYYMIFDMIVVTIFAGLLWYSFRLKRKLVRLNTITKRSMVKTALQIILSIGMIVAGPKLLGVPSWGFLFSVQSDMTCVLLFTLLTVLALGLTKMVWMLLLFNRTQFKIINN</sequence>
<dbReference type="RefSeq" id="WP_126660020.1">
    <property type="nucleotide sequence ID" value="NZ_RYYR01000025.1"/>
</dbReference>
<dbReference type="AlphaFoldDB" id="A0A3S0WEY8"/>
<evidence type="ECO:0000256" key="1">
    <source>
        <dbReference type="SAM" id="Phobius"/>
    </source>
</evidence>
<keyword evidence="1" id="KW-1133">Transmembrane helix</keyword>
<keyword evidence="1" id="KW-0812">Transmembrane</keyword>
<keyword evidence="3" id="KW-0378">Hydrolase</keyword>
<evidence type="ECO:0000259" key="2">
    <source>
        <dbReference type="Pfam" id="PF00144"/>
    </source>
</evidence>
<keyword evidence="1" id="KW-0472">Membrane</keyword>
<feature type="transmembrane region" description="Helical" evidence="1">
    <location>
        <begin position="393"/>
        <end position="413"/>
    </location>
</feature>